<reference evidence="2 3" key="1">
    <citation type="journal article" date="2019" name="Int. J. Syst. Evol. Microbiol.">
        <title>The Global Catalogue of Microorganisms (GCM) 10K type strain sequencing project: providing services to taxonomists for standard genome sequencing and annotation.</title>
        <authorList>
            <consortium name="The Broad Institute Genomics Platform"/>
            <consortium name="The Broad Institute Genome Sequencing Center for Infectious Disease"/>
            <person name="Wu L."/>
            <person name="Ma J."/>
        </authorList>
    </citation>
    <scope>NUCLEOTIDE SEQUENCE [LARGE SCALE GENOMIC DNA]</scope>
    <source>
        <strain evidence="2 3">JCM 4788</strain>
    </source>
</reference>
<evidence type="ECO:0000313" key="3">
    <source>
        <dbReference type="Proteomes" id="UP001500879"/>
    </source>
</evidence>
<dbReference type="RefSeq" id="WP_344022776.1">
    <property type="nucleotide sequence ID" value="NZ_BAAABX010000023.1"/>
</dbReference>
<protein>
    <submittedName>
        <fullName evidence="2">Cyclodeaminase/cyclohydrolase family protein</fullName>
    </submittedName>
</protein>
<dbReference type="EMBL" id="BAAABX010000023">
    <property type="protein sequence ID" value="GAA0401216.1"/>
    <property type="molecule type" value="Genomic_DNA"/>
</dbReference>
<keyword evidence="3" id="KW-1185">Reference proteome</keyword>
<dbReference type="Proteomes" id="UP001500879">
    <property type="component" value="Unassembled WGS sequence"/>
</dbReference>
<evidence type="ECO:0000259" key="1">
    <source>
        <dbReference type="Pfam" id="PF04961"/>
    </source>
</evidence>
<dbReference type="SUPFAM" id="SSF101262">
    <property type="entry name" value="Methenyltetrahydrofolate cyclohydrolase-like"/>
    <property type="match status" value="1"/>
</dbReference>
<comment type="caution">
    <text evidence="2">The sequence shown here is derived from an EMBL/GenBank/DDBJ whole genome shotgun (WGS) entry which is preliminary data.</text>
</comment>
<sequence length="206" mass="21304">MRDQAIETYLNELAAKVPAPGGGAAGALHAAQAAALVAMVARYSTGPKYADHEEAVARVMEQADVLRERALQLATEDAAAFGSVADAYKLPKDTDEARATRSTAIADALLGAARPAEATITCAADIVALAEKLLPIGNRNVITDIGAAAEAARAAAATARLNIEINLSGIKDPDARTALLRSAALVDALTDRAEHITATVRKEIAR</sequence>
<dbReference type="InterPro" id="IPR007044">
    <property type="entry name" value="Cyclodeamin/CycHdrlase"/>
</dbReference>
<gene>
    <name evidence="2" type="ORF">GCM10010357_22870</name>
</gene>
<name>A0ABN0YMN0_9ACTN</name>
<dbReference type="Pfam" id="PF04961">
    <property type="entry name" value="FTCD_C"/>
    <property type="match status" value="1"/>
</dbReference>
<proteinExistence type="predicted"/>
<dbReference type="InterPro" id="IPR036178">
    <property type="entry name" value="Formintransfe-cycloase-like_sf"/>
</dbReference>
<feature type="domain" description="Cyclodeaminase/cyclohydrolase" evidence="1">
    <location>
        <begin position="6"/>
        <end position="181"/>
    </location>
</feature>
<evidence type="ECO:0000313" key="2">
    <source>
        <dbReference type="EMBL" id="GAA0401216.1"/>
    </source>
</evidence>
<organism evidence="2 3">
    <name type="scientific">Streptomyces luteireticuli</name>
    <dbReference type="NCBI Taxonomy" id="173858"/>
    <lineage>
        <taxon>Bacteria</taxon>
        <taxon>Bacillati</taxon>
        <taxon>Actinomycetota</taxon>
        <taxon>Actinomycetes</taxon>
        <taxon>Kitasatosporales</taxon>
        <taxon>Streptomycetaceae</taxon>
        <taxon>Streptomyces</taxon>
    </lineage>
</organism>
<accession>A0ABN0YMN0</accession>
<dbReference type="Gene3D" id="1.20.120.680">
    <property type="entry name" value="Formiminotetrahydrofolate cyclodeaminase monomer, up-and-down helical bundle"/>
    <property type="match status" value="1"/>
</dbReference>